<dbReference type="Gene3D" id="1.20.1220.20">
    <property type="entry name" value="Uncharcterised protein PF01724"/>
    <property type="match status" value="1"/>
</dbReference>
<sequence length="153" mass="18414">MINITQNQLQKLYEVDDYLWLEETIKLLKTKDLDNLDLYNLIEELESLGRSELNKVRSLLRQIMIHILLLEYWNQEYEHNFRHWQGEIIAFRDDLNHSLTTTLKNKLSQEIEDIYQVALKLVDKKTGLSLKQFPNNCPYSLEQLLDDSWYPEK</sequence>
<dbReference type="RefSeq" id="WP_190562641.1">
    <property type="nucleotide sequence ID" value="NZ_JACJQU010000012.1"/>
</dbReference>
<dbReference type="PANTHER" id="PTHR34235">
    <property type="entry name" value="SLR1203 PROTEIN-RELATED"/>
    <property type="match status" value="1"/>
</dbReference>
<proteinExistence type="predicted"/>
<dbReference type="PANTHER" id="PTHR34235:SF3">
    <property type="entry name" value="SLR1203 PROTEIN"/>
    <property type="match status" value="1"/>
</dbReference>
<protein>
    <submittedName>
        <fullName evidence="1">DUF29 domain-containing protein</fullName>
    </submittedName>
</protein>
<dbReference type="Pfam" id="PF01724">
    <property type="entry name" value="DUF29"/>
    <property type="match status" value="1"/>
</dbReference>
<dbReference type="EMBL" id="JACJQU010000012">
    <property type="protein sequence ID" value="MBD2295334.1"/>
    <property type="molecule type" value="Genomic_DNA"/>
</dbReference>
<evidence type="ECO:0000313" key="2">
    <source>
        <dbReference type="Proteomes" id="UP000662185"/>
    </source>
</evidence>
<accession>A0A926WKC9</accession>
<dbReference type="InterPro" id="IPR002636">
    <property type="entry name" value="DUF29"/>
</dbReference>
<dbReference type="Proteomes" id="UP000662185">
    <property type="component" value="Unassembled WGS sequence"/>
</dbReference>
<evidence type="ECO:0000313" key="1">
    <source>
        <dbReference type="EMBL" id="MBD2295334.1"/>
    </source>
</evidence>
<dbReference type="AlphaFoldDB" id="A0A926WKC9"/>
<gene>
    <name evidence="1" type="ORF">H6G06_18115</name>
</gene>
<name>A0A926WKC9_9NOST</name>
<comment type="caution">
    <text evidence="1">The sequence shown here is derived from an EMBL/GenBank/DDBJ whole genome shotgun (WGS) entry which is preliminary data.</text>
</comment>
<reference evidence="2" key="1">
    <citation type="journal article" date="2020" name="ISME J.">
        <title>Comparative genomics reveals insights into cyanobacterial evolution and habitat adaptation.</title>
        <authorList>
            <person name="Chen M.Y."/>
            <person name="Teng W.K."/>
            <person name="Zhao L."/>
            <person name="Hu C.X."/>
            <person name="Zhou Y.K."/>
            <person name="Han B.P."/>
            <person name="Song L.R."/>
            <person name="Shu W.S."/>
        </authorList>
    </citation>
    <scope>NUCLEOTIDE SEQUENCE [LARGE SCALE GENOMIC DNA]</scope>
    <source>
        <strain evidence="2">FACHB-251</strain>
    </source>
</reference>
<keyword evidence="2" id="KW-1185">Reference proteome</keyword>
<organism evidence="1 2">
    <name type="scientific">Anabaena sphaerica FACHB-251</name>
    <dbReference type="NCBI Taxonomy" id="2692883"/>
    <lineage>
        <taxon>Bacteria</taxon>
        <taxon>Bacillati</taxon>
        <taxon>Cyanobacteriota</taxon>
        <taxon>Cyanophyceae</taxon>
        <taxon>Nostocales</taxon>
        <taxon>Nostocaceae</taxon>
        <taxon>Anabaena</taxon>
    </lineage>
</organism>